<keyword evidence="2" id="KW-1185">Reference proteome</keyword>
<sequence length="298" mass="33587">MSSSASKPSLYTLAGEQFQRRWLDLQQWDMAKTKLNLSRLASLNEKSRKPVRANGPIVSLTTYGRRIQTVHLTIESIAAGTLRPSRMILWLDDEPALRNLPVGLKRLQDRGLEILLSENFGPHTKYFPYLQSTNTFDKPLVTADDDTVYAASWLQGLARGYATNPAVVSCYRAHEIRFSGEQLAPYATWGRCRTDRPEYRNFGTGVSGCLYPPAFLSTLKAMGRQFEQVCPKADDLWLHVNAIRAGYKIRQVHPWQINYPVLPDTQDMGLAVSNVHAAQNDTQIQATYTAQDLALLRS</sequence>
<protein>
    <recommendedName>
        <fullName evidence="3">Glycosyltransferase</fullName>
    </recommendedName>
</protein>
<reference evidence="1 2" key="1">
    <citation type="submission" date="2020-08" db="EMBL/GenBank/DDBJ databases">
        <title>Genomic Encyclopedia of Type Strains, Phase IV (KMG-IV): sequencing the most valuable type-strain genomes for metagenomic binning, comparative biology and taxonomic classification.</title>
        <authorList>
            <person name="Goeker M."/>
        </authorList>
    </citation>
    <scope>NUCLEOTIDE SEQUENCE [LARGE SCALE GENOMIC DNA]</scope>
    <source>
        <strain evidence="1 2">DSM 103733</strain>
    </source>
</reference>
<dbReference type="Proteomes" id="UP000538666">
    <property type="component" value="Unassembled WGS sequence"/>
</dbReference>
<name>A0A841JWH5_9BACT</name>
<evidence type="ECO:0000313" key="1">
    <source>
        <dbReference type="EMBL" id="MBB6144079.1"/>
    </source>
</evidence>
<proteinExistence type="predicted"/>
<dbReference type="InterPro" id="IPR029044">
    <property type="entry name" value="Nucleotide-diphossugar_trans"/>
</dbReference>
<gene>
    <name evidence="1" type="ORF">HNQ77_002031</name>
</gene>
<organism evidence="1 2">
    <name type="scientific">Silvibacterium bohemicum</name>
    <dbReference type="NCBI Taxonomy" id="1577686"/>
    <lineage>
        <taxon>Bacteria</taxon>
        <taxon>Pseudomonadati</taxon>
        <taxon>Acidobacteriota</taxon>
        <taxon>Terriglobia</taxon>
        <taxon>Terriglobales</taxon>
        <taxon>Acidobacteriaceae</taxon>
        <taxon>Silvibacterium</taxon>
    </lineage>
</organism>
<evidence type="ECO:0000313" key="2">
    <source>
        <dbReference type="Proteomes" id="UP000538666"/>
    </source>
</evidence>
<comment type="caution">
    <text evidence="1">The sequence shown here is derived from an EMBL/GenBank/DDBJ whole genome shotgun (WGS) entry which is preliminary data.</text>
</comment>
<dbReference type="RefSeq" id="WP_082125440.1">
    <property type="nucleotide sequence ID" value="NZ_JACHEK010000004.1"/>
</dbReference>
<dbReference type="EMBL" id="JACHEK010000004">
    <property type="protein sequence ID" value="MBB6144079.1"/>
    <property type="molecule type" value="Genomic_DNA"/>
</dbReference>
<dbReference type="SUPFAM" id="SSF53448">
    <property type="entry name" value="Nucleotide-diphospho-sugar transferases"/>
    <property type="match status" value="1"/>
</dbReference>
<evidence type="ECO:0008006" key="3">
    <source>
        <dbReference type="Google" id="ProtNLM"/>
    </source>
</evidence>
<accession>A0A841JWH5</accession>
<dbReference type="AlphaFoldDB" id="A0A841JWH5"/>
<dbReference type="OrthoDB" id="5465469at2"/>